<feature type="binding site" evidence="7">
    <location>
        <position position="187"/>
    </location>
    <ligand>
        <name>Mg(2+)</name>
        <dbReference type="ChEBI" id="CHEBI:18420"/>
    </ligand>
</feature>
<evidence type="ECO:0000256" key="2">
    <source>
        <dbReference type="ARBA" id="ARBA00022532"/>
    </source>
</evidence>
<evidence type="ECO:0000259" key="9">
    <source>
        <dbReference type="PROSITE" id="PS50975"/>
    </source>
</evidence>
<dbReference type="Proteomes" id="UP000189933">
    <property type="component" value="Unassembled WGS sequence"/>
</dbReference>
<dbReference type="EMBL" id="FUXM01000001">
    <property type="protein sequence ID" value="SJZ52210.1"/>
    <property type="molecule type" value="Genomic_DNA"/>
</dbReference>
<dbReference type="InterPro" id="IPR016102">
    <property type="entry name" value="Succinyl-CoA_synth-like"/>
</dbReference>
<dbReference type="SUPFAM" id="SSF52210">
    <property type="entry name" value="Succinyl-CoA synthetase domains"/>
    <property type="match status" value="1"/>
</dbReference>
<dbReference type="Pfam" id="PF00549">
    <property type="entry name" value="Ligase_CoA"/>
    <property type="match status" value="1"/>
</dbReference>
<evidence type="ECO:0000256" key="3">
    <source>
        <dbReference type="ARBA" id="ARBA00022598"/>
    </source>
</evidence>
<evidence type="ECO:0000313" key="10">
    <source>
        <dbReference type="EMBL" id="SJZ52210.1"/>
    </source>
</evidence>
<gene>
    <name evidence="7" type="primary">sucC</name>
    <name evidence="10" type="ORF">SAMN02745885_00136</name>
</gene>
<dbReference type="PIRSF" id="PIRSF001554">
    <property type="entry name" value="SucCS_beta"/>
    <property type="match status" value="1"/>
</dbReference>
<dbReference type="Pfam" id="PF08442">
    <property type="entry name" value="ATP-grasp_2"/>
    <property type="match status" value="1"/>
</dbReference>
<dbReference type="GO" id="GO:0005524">
    <property type="term" value="F:ATP binding"/>
    <property type="evidence" value="ECO:0007669"/>
    <property type="project" value="UniProtKB-UniRule"/>
</dbReference>
<dbReference type="InterPro" id="IPR005809">
    <property type="entry name" value="Succ_CoA_ligase-like_bsu"/>
</dbReference>
<dbReference type="NCBIfam" id="NF001913">
    <property type="entry name" value="PRK00696.1"/>
    <property type="match status" value="1"/>
</dbReference>
<feature type="binding site" evidence="7">
    <location>
        <begin position="51"/>
        <end position="53"/>
    </location>
    <ligand>
        <name>ATP</name>
        <dbReference type="ChEBI" id="CHEBI:30616"/>
    </ligand>
</feature>
<protein>
    <recommendedName>
        <fullName evidence="7">Succinate--CoA ligase [ADP-forming] subunit beta</fullName>
        <ecNumber evidence="7">6.2.1.5</ecNumber>
    </recommendedName>
    <alternativeName>
        <fullName evidence="7">Succinyl-CoA synthetase subunit beta</fullName>
        <shortName evidence="7">SCS-beta</shortName>
    </alternativeName>
</protein>
<dbReference type="PANTHER" id="PTHR11815:SF10">
    <property type="entry name" value="SUCCINATE--COA LIGASE [GDP-FORMING] SUBUNIT BETA, MITOCHONDRIAL"/>
    <property type="match status" value="1"/>
</dbReference>
<dbReference type="PROSITE" id="PS01217">
    <property type="entry name" value="SUCCINYL_COA_LIG_3"/>
    <property type="match status" value="1"/>
</dbReference>
<keyword evidence="4 7" id="KW-0479">Metal-binding</keyword>
<dbReference type="OrthoDB" id="9802602at2"/>
<dbReference type="GO" id="GO:0006104">
    <property type="term" value="P:succinyl-CoA metabolic process"/>
    <property type="evidence" value="ECO:0007669"/>
    <property type="project" value="TreeGrafter"/>
</dbReference>
<comment type="catalytic activity">
    <reaction evidence="7">
        <text>succinate + ATP + CoA = succinyl-CoA + ADP + phosphate</text>
        <dbReference type="Rhea" id="RHEA:17661"/>
        <dbReference type="ChEBI" id="CHEBI:30031"/>
        <dbReference type="ChEBI" id="CHEBI:30616"/>
        <dbReference type="ChEBI" id="CHEBI:43474"/>
        <dbReference type="ChEBI" id="CHEBI:57287"/>
        <dbReference type="ChEBI" id="CHEBI:57292"/>
        <dbReference type="ChEBI" id="CHEBI:456216"/>
        <dbReference type="EC" id="6.2.1.5"/>
    </reaction>
</comment>
<proteinExistence type="inferred from homology"/>
<dbReference type="GO" id="GO:0042709">
    <property type="term" value="C:succinate-CoA ligase complex"/>
    <property type="evidence" value="ECO:0007669"/>
    <property type="project" value="TreeGrafter"/>
</dbReference>
<dbReference type="FunFam" id="3.30.470.20:FF:000002">
    <property type="entry name" value="Succinate--CoA ligase [ADP-forming] subunit beta"/>
    <property type="match status" value="1"/>
</dbReference>
<comment type="pathway">
    <text evidence="7">Carbohydrate metabolism; tricarboxylic acid cycle; succinate from succinyl-CoA (ligase route): step 1/1.</text>
</comment>
<dbReference type="InterPro" id="IPR005811">
    <property type="entry name" value="SUCC_ACL_C"/>
</dbReference>
<comment type="similarity">
    <text evidence="1 7">Belongs to the succinate/malate CoA ligase beta subunit family.</text>
</comment>
<reference evidence="11" key="1">
    <citation type="submission" date="2017-02" db="EMBL/GenBank/DDBJ databases">
        <authorList>
            <person name="Varghese N."/>
            <person name="Submissions S."/>
        </authorList>
    </citation>
    <scope>NUCLEOTIDE SEQUENCE [LARGE SCALE GENOMIC DNA]</scope>
    <source>
        <strain evidence="11">DSM 16521</strain>
    </source>
</reference>
<feature type="binding site" evidence="7">
    <location>
        <begin position="305"/>
        <end position="307"/>
    </location>
    <ligand>
        <name>substrate</name>
        <note>ligand shared with subunit alpha</note>
    </ligand>
</feature>
<feature type="binding site" evidence="7">
    <location>
        <position position="200"/>
    </location>
    <ligand>
        <name>Mg(2+)</name>
        <dbReference type="ChEBI" id="CHEBI:18420"/>
    </ligand>
</feature>
<dbReference type="InterPro" id="IPR013650">
    <property type="entry name" value="ATP-grasp_succ-CoA_synth-type"/>
</dbReference>
<feature type="domain" description="ATP-grasp" evidence="9">
    <location>
        <begin position="9"/>
        <end position="214"/>
    </location>
</feature>
<evidence type="ECO:0000256" key="8">
    <source>
        <dbReference type="PROSITE-ProRule" id="PRU00409"/>
    </source>
</evidence>
<comment type="catalytic activity">
    <reaction evidence="7">
        <text>GTP + succinate + CoA = succinyl-CoA + GDP + phosphate</text>
        <dbReference type="Rhea" id="RHEA:22120"/>
        <dbReference type="ChEBI" id="CHEBI:30031"/>
        <dbReference type="ChEBI" id="CHEBI:37565"/>
        <dbReference type="ChEBI" id="CHEBI:43474"/>
        <dbReference type="ChEBI" id="CHEBI:57287"/>
        <dbReference type="ChEBI" id="CHEBI:57292"/>
        <dbReference type="ChEBI" id="CHEBI:58189"/>
    </reaction>
</comment>
<dbReference type="EC" id="6.2.1.5" evidence="7"/>
<evidence type="ECO:0000256" key="1">
    <source>
        <dbReference type="ARBA" id="ARBA00009182"/>
    </source>
</evidence>
<evidence type="ECO:0000256" key="7">
    <source>
        <dbReference type="HAMAP-Rule" id="MF_00558"/>
    </source>
</evidence>
<dbReference type="UniPathway" id="UPA00223">
    <property type="reaction ID" value="UER00999"/>
</dbReference>
<name>A0A1T4LBY7_9FIRM</name>
<dbReference type="SUPFAM" id="SSF56059">
    <property type="entry name" value="Glutathione synthetase ATP-binding domain-like"/>
    <property type="match status" value="1"/>
</dbReference>
<dbReference type="Gene3D" id="3.40.50.261">
    <property type="entry name" value="Succinyl-CoA synthetase domains"/>
    <property type="match status" value="1"/>
</dbReference>
<sequence>MKLFEYMAKEIFRQEGIAVPAGRVANTPEEAARAVAELGPAALKSQVLVGGRGKAGGIKFASTPEEALQVAEQLLNMEIKGYRVETLLVEQKIGIEKEIYVAITVDGSARRPLLIASAQGGMDIEEVPEEYLVKLHLDINRGIMPYLAREISRRLGLAGDIYKQMTVLLQKLWQIFRRYDCELVEINPLVISEGKLLAADGKINIDDEAAFRYPAGLPRVEERTERERLAHELGISYVELDGDIAVMANGAGITMATLDILQYYGGRARNFMDAGGGASEEATARALEILLSTQPKAILINIFGGITRCDDVARAFVRVKEKLGITVPVVIRLVGTNQEEGVAILKEIGVEAYESMAEAAAKVVELAKQAG</sequence>
<dbReference type="InterPro" id="IPR013815">
    <property type="entry name" value="ATP_grasp_subdomain_1"/>
</dbReference>
<dbReference type="GO" id="GO:0006099">
    <property type="term" value="P:tricarboxylic acid cycle"/>
    <property type="evidence" value="ECO:0007669"/>
    <property type="project" value="UniProtKB-UniRule"/>
</dbReference>
<dbReference type="AlphaFoldDB" id="A0A1T4LBY7"/>
<keyword evidence="2 7" id="KW-0816">Tricarboxylic acid cycle</keyword>
<dbReference type="GO" id="GO:0000287">
    <property type="term" value="F:magnesium ion binding"/>
    <property type="evidence" value="ECO:0007669"/>
    <property type="project" value="UniProtKB-UniRule"/>
</dbReference>
<dbReference type="Gene3D" id="3.30.470.20">
    <property type="entry name" value="ATP-grasp fold, B domain"/>
    <property type="match status" value="1"/>
</dbReference>
<dbReference type="RefSeq" id="WP_078664288.1">
    <property type="nucleotide sequence ID" value="NZ_FUXM01000001.1"/>
</dbReference>
<dbReference type="InterPro" id="IPR011761">
    <property type="entry name" value="ATP-grasp"/>
</dbReference>
<feature type="binding site" evidence="7">
    <location>
        <position position="249"/>
    </location>
    <ligand>
        <name>substrate</name>
        <note>ligand shared with subunit alpha</note>
    </ligand>
</feature>
<evidence type="ECO:0000256" key="5">
    <source>
        <dbReference type="ARBA" id="ARBA00022741"/>
    </source>
</evidence>
<comment type="function">
    <text evidence="7">Succinyl-CoA synthetase functions in the citric acid cycle (TCA), coupling the hydrolysis of succinyl-CoA to the synthesis of either ATP or GTP and thus represents the only step of substrate-level phosphorylation in the TCA. The beta subunit provides nucleotide specificity of the enzyme and binds the substrate succinate, while the binding sites for coenzyme A and phosphate are found in the alpha subunit.</text>
</comment>
<keyword evidence="5 7" id="KW-0547">Nucleotide-binding</keyword>
<comment type="cofactor">
    <cofactor evidence="7">
        <name>Mg(2+)</name>
        <dbReference type="ChEBI" id="CHEBI:18420"/>
    </cofactor>
    <text evidence="7">Binds 1 Mg(2+) ion per subunit.</text>
</comment>
<dbReference type="HAMAP" id="MF_00558">
    <property type="entry name" value="Succ_CoA_beta"/>
    <property type="match status" value="1"/>
</dbReference>
<organism evidence="10 11">
    <name type="scientific">Carboxydocella sporoproducens DSM 16521</name>
    <dbReference type="NCBI Taxonomy" id="1121270"/>
    <lineage>
        <taxon>Bacteria</taxon>
        <taxon>Bacillati</taxon>
        <taxon>Bacillota</taxon>
        <taxon>Clostridia</taxon>
        <taxon>Eubacteriales</taxon>
        <taxon>Clostridiales Family XVI. Incertae Sedis</taxon>
        <taxon>Carboxydocella</taxon>
    </lineage>
</organism>
<dbReference type="GO" id="GO:0004775">
    <property type="term" value="F:succinate-CoA ligase (ADP-forming) activity"/>
    <property type="evidence" value="ECO:0007669"/>
    <property type="project" value="UniProtKB-UniRule"/>
</dbReference>
<evidence type="ECO:0000313" key="11">
    <source>
        <dbReference type="Proteomes" id="UP000189933"/>
    </source>
</evidence>
<feature type="binding site" evidence="7">
    <location>
        <position position="93"/>
    </location>
    <ligand>
        <name>ATP</name>
        <dbReference type="ChEBI" id="CHEBI:30616"/>
    </ligand>
</feature>
<dbReference type="GO" id="GO:0004776">
    <property type="term" value="F:succinate-CoA ligase (GDP-forming) activity"/>
    <property type="evidence" value="ECO:0007669"/>
    <property type="project" value="RHEA"/>
</dbReference>
<feature type="binding site" evidence="7">
    <location>
        <position position="90"/>
    </location>
    <ligand>
        <name>ATP</name>
        <dbReference type="ChEBI" id="CHEBI:30616"/>
    </ligand>
</feature>
<keyword evidence="7 8" id="KW-0067">ATP-binding</keyword>
<evidence type="ECO:0000256" key="6">
    <source>
        <dbReference type="ARBA" id="ARBA00022842"/>
    </source>
</evidence>
<feature type="binding site" evidence="7">
    <location>
        <position position="98"/>
    </location>
    <ligand>
        <name>ATP</name>
        <dbReference type="ChEBI" id="CHEBI:30616"/>
    </ligand>
</feature>
<feature type="binding site" evidence="7">
    <location>
        <position position="44"/>
    </location>
    <ligand>
        <name>ATP</name>
        <dbReference type="ChEBI" id="CHEBI:30616"/>
    </ligand>
</feature>
<keyword evidence="6 7" id="KW-0460">Magnesium</keyword>
<keyword evidence="11" id="KW-1185">Reference proteome</keyword>
<dbReference type="NCBIfam" id="TIGR01016">
    <property type="entry name" value="sucCoAbeta"/>
    <property type="match status" value="1"/>
</dbReference>
<comment type="subunit">
    <text evidence="7">Heterotetramer of two alpha and two beta subunits.</text>
</comment>
<dbReference type="Gene3D" id="3.30.1490.20">
    <property type="entry name" value="ATP-grasp fold, A domain"/>
    <property type="match status" value="1"/>
</dbReference>
<dbReference type="InterPro" id="IPR017866">
    <property type="entry name" value="Succ-CoA_synthase_bsu_CS"/>
</dbReference>
<keyword evidence="3 7" id="KW-0436">Ligase</keyword>
<dbReference type="PANTHER" id="PTHR11815">
    <property type="entry name" value="SUCCINYL-COA SYNTHETASE BETA CHAIN"/>
    <property type="match status" value="1"/>
</dbReference>
<dbReference type="PROSITE" id="PS50975">
    <property type="entry name" value="ATP_GRASP"/>
    <property type="match status" value="1"/>
</dbReference>
<evidence type="ECO:0000256" key="4">
    <source>
        <dbReference type="ARBA" id="ARBA00022723"/>
    </source>
</evidence>
<accession>A0A1T4LBY7</accession>